<dbReference type="HOGENOM" id="CLU_004890_0_0_1"/>
<sequence>FKDLTADGLMDGDAQRLLAELKSRLYATHQEVLHPHCVELSKGGVEPKHGEHARYLDAVCQQFVSQMKARITAALGSADQPRKTWGRVQEEDPHTAPSATRWTPASCGRAGLLGKLCLAIWESGAVHHSPLVVHGAPGGKTALLCSLAQEMQSVLGGGRRGGQAAGGRHPRRPDVVAVLRSLLLQICHAHGLAPPPPAKASSLAEVSELFSSVLAEVSQRGDTLVLILDALDQLSDLHHAHKLYWLPARLPPHVHLVVSMDTNSQAFANVRLKVEPVTGFFEAERLAPADGQQILESYLRAERRLTAEQADGVLRRFEPTGSPLHLQLMLQEARSWASFTPQRGAPGRQRPSHASAVPPEAGGGAWAGAGGRGFGIHRSGQGRSAGGGLRDVMSLDDDVICEVYRYAPPPSPSLLRMPPLLWAGLRRDLGGLLEERWAEGVASIAFTHRCVCGRAVAARYLTPARRGRRLGHLAEYFLGRWAGKLKLTLCCSLIGCALPQAPPQPLWFAPGVANVRKLQELPHHLLHAGQWEELRQEVLGNAEWLYCKVRVCGVSSVIQDLDQSSQYMDCPETGLIRDTLVLMRPSVDFLGGHMDVSLFSSELLARLCSLATPFPSLIGQLCSQCEACLLACAEPVLIPKCSFLQQPGGALQHTLTGLGGGVVCVEVSVAADLLVAGSEEGRMAVWNLADRQLVHLLLGHAG</sequence>
<dbReference type="AlphaFoldDB" id="H3CE26"/>
<dbReference type="PROSITE" id="PS50082">
    <property type="entry name" value="WD_REPEATS_2"/>
    <property type="match status" value="1"/>
</dbReference>
<dbReference type="Gene3D" id="1.25.40.370">
    <property type="match status" value="1"/>
</dbReference>
<protein>
    <submittedName>
        <fullName evidence="3">Uncharacterized protein</fullName>
    </submittedName>
</protein>
<dbReference type="PANTHER" id="PTHR45013:SF1">
    <property type="entry name" value="NACHT DOMAIN- AND WD REPEAT-CONTAINING PROTEIN 1"/>
    <property type="match status" value="1"/>
</dbReference>
<evidence type="ECO:0000313" key="4">
    <source>
        <dbReference type="Proteomes" id="UP000007303"/>
    </source>
</evidence>
<evidence type="ECO:0000313" key="3">
    <source>
        <dbReference type="Ensembl" id="ENSTNIP00000006500.1"/>
    </source>
</evidence>
<dbReference type="InterPro" id="IPR036322">
    <property type="entry name" value="WD40_repeat_dom_sf"/>
</dbReference>
<feature type="repeat" description="WD" evidence="1">
    <location>
        <begin position="655"/>
        <end position="696"/>
    </location>
</feature>
<dbReference type="Gene3D" id="2.130.10.10">
    <property type="entry name" value="YVTN repeat-like/Quinoprotein amine dehydrogenase"/>
    <property type="match status" value="1"/>
</dbReference>
<feature type="region of interest" description="Disordered" evidence="2">
    <location>
        <begin position="340"/>
        <end position="362"/>
    </location>
</feature>
<proteinExistence type="predicted"/>
<name>H3CE26_TETNG</name>
<dbReference type="SUPFAM" id="SSF50978">
    <property type="entry name" value="WD40 repeat-like"/>
    <property type="match status" value="1"/>
</dbReference>
<dbReference type="Gene3D" id="3.40.50.300">
    <property type="entry name" value="P-loop containing nucleotide triphosphate hydrolases"/>
    <property type="match status" value="1"/>
</dbReference>
<dbReference type="InterPro" id="IPR015943">
    <property type="entry name" value="WD40/YVTN_repeat-like_dom_sf"/>
</dbReference>
<keyword evidence="1" id="KW-0853">WD repeat</keyword>
<reference evidence="4" key="1">
    <citation type="journal article" date="2004" name="Nature">
        <title>Genome duplication in the teleost fish Tetraodon nigroviridis reveals the early vertebrate proto-karyotype.</title>
        <authorList>
            <person name="Jaillon O."/>
            <person name="Aury J.-M."/>
            <person name="Brunet F."/>
            <person name="Petit J.-L."/>
            <person name="Stange-Thomann N."/>
            <person name="Mauceli E."/>
            <person name="Bouneau L."/>
            <person name="Fischer C."/>
            <person name="Ozouf-Costaz C."/>
            <person name="Bernot A."/>
            <person name="Nicaud S."/>
            <person name="Jaffe D."/>
            <person name="Fisher S."/>
            <person name="Lutfalla G."/>
            <person name="Dossat C."/>
            <person name="Segurens B."/>
            <person name="Dasilva C."/>
            <person name="Salanoubat M."/>
            <person name="Levy M."/>
            <person name="Boudet N."/>
            <person name="Castellano S."/>
            <person name="Anthouard V."/>
            <person name="Jubin C."/>
            <person name="Castelli V."/>
            <person name="Katinka M."/>
            <person name="Vacherie B."/>
            <person name="Biemont C."/>
            <person name="Skalli Z."/>
            <person name="Cattolico L."/>
            <person name="Poulain J."/>
            <person name="De Berardinis V."/>
            <person name="Cruaud C."/>
            <person name="Duprat S."/>
            <person name="Brottier P."/>
            <person name="Coutanceau J.-P."/>
            <person name="Gouzy J."/>
            <person name="Parra G."/>
            <person name="Lardier G."/>
            <person name="Chapple C."/>
            <person name="McKernan K.J."/>
            <person name="McEwan P."/>
            <person name="Bosak S."/>
            <person name="Kellis M."/>
            <person name="Volff J.-N."/>
            <person name="Guigo R."/>
            <person name="Zody M.C."/>
            <person name="Mesirov J."/>
            <person name="Lindblad-Toh K."/>
            <person name="Birren B."/>
            <person name="Nusbaum C."/>
            <person name="Kahn D."/>
            <person name="Robinson-Rechavi M."/>
            <person name="Laudet V."/>
            <person name="Schachter V."/>
            <person name="Quetier F."/>
            <person name="Saurin W."/>
            <person name="Scarpelli C."/>
            <person name="Wincker P."/>
            <person name="Lander E.S."/>
            <person name="Weissenbach J."/>
            <person name="Roest Crollius H."/>
        </authorList>
    </citation>
    <scope>NUCLEOTIDE SEQUENCE [LARGE SCALE GENOMIC DNA]</scope>
</reference>
<evidence type="ECO:0000256" key="2">
    <source>
        <dbReference type="SAM" id="MobiDB-lite"/>
    </source>
</evidence>
<accession>H3CE26</accession>
<dbReference type="InterPro" id="IPR043365">
    <property type="entry name" value="NWD1"/>
</dbReference>
<dbReference type="InterPro" id="IPR027417">
    <property type="entry name" value="P-loop_NTPase"/>
</dbReference>
<dbReference type="Ensembl" id="ENSTNIT00000006650.1">
    <property type="protein sequence ID" value="ENSTNIP00000006500.1"/>
    <property type="gene ID" value="ENSTNIG00000003894.1"/>
</dbReference>
<dbReference type="GeneTree" id="ENSGT00940000166794"/>
<organism evidence="3 4">
    <name type="scientific">Tetraodon nigroviridis</name>
    <name type="common">Spotted green pufferfish</name>
    <name type="synonym">Chelonodon nigroviridis</name>
    <dbReference type="NCBI Taxonomy" id="99883"/>
    <lineage>
        <taxon>Eukaryota</taxon>
        <taxon>Metazoa</taxon>
        <taxon>Chordata</taxon>
        <taxon>Craniata</taxon>
        <taxon>Vertebrata</taxon>
        <taxon>Euteleostomi</taxon>
        <taxon>Actinopterygii</taxon>
        <taxon>Neopterygii</taxon>
        <taxon>Teleostei</taxon>
        <taxon>Neoteleostei</taxon>
        <taxon>Acanthomorphata</taxon>
        <taxon>Eupercaria</taxon>
        <taxon>Tetraodontiformes</taxon>
        <taxon>Tetradontoidea</taxon>
        <taxon>Tetraodontidae</taxon>
        <taxon>Tetraodon</taxon>
    </lineage>
</organism>
<keyword evidence="4" id="KW-1185">Reference proteome</keyword>
<dbReference type="InParanoid" id="H3CE26"/>
<dbReference type="OMA" id="SIAFTHR"/>
<reference evidence="3" key="2">
    <citation type="submission" date="2025-08" db="UniProtKB">
        <authorList>
            <consortium name="Ensembl"/>
        </authorList>
    </citation>
    <scope>IDENTIFICATION</scope>
</reference>
<feature type="region of interest" description="Disordered" evidence="2">
    <location>
        <begin position="79"/>
        <end position="102"/>
    </location>
</feature>
<evidence type="ECO:0000256" key="1">
    <source>
        <dbReference type="PROSITE-ProRule" id="PRU00221"/>
    </source>
</evidence>
<reference evidence="3" key="3">
    <citation type="submission" date="2025-09" db="UniProtKB">
        <authorList>
            <consortium name="Ensembl"/>
        </authorList>
    </citation>
    <scope>IDENTIFICATION</scope>
</reference>
<dbReference type="Proteomes" id="UP000007303">
    <property type="component" value="Unassembled WGS sequence"/>
</dbReference>
<dbReference type="PANTHER" id="PTHR45013">
    <property type="entry name" value="NACHT DOMAIN- AND WD REPEAT-CONTAINING PROTEIN 1"/>
    <property type="match status" value="1"/>
</dbReference>
<dbReference type="STRING" id="99883.ENSTNIP00000006500"/>
<dbReference type="InterPro" id="IPR001680">
    <property type="entry name" value="WD40_rpt"/>
</dbReference>